<dbReference type="Proteomes" id="UP001187734">
    <property type="component" value="Unassembled WGS sequence"/>
</dbReference>
<dbReference type="SUPFAM" id="SSF81901">
    <property type="entry name" value="HCP-like"/>
    <property type="match status" value="1"/>
</dbReference>
<evidence type="ECO:0000313" key="3">
    <source>
        <dbReference type="EMBL" id="SPJ78341.1"/>
    </source>
</evidence>
<feature type="region of interest" description="Disordered" evidence="1">
    <location>
        <begin position="1032"/>
        <end position="1062"/>
    </location>
</feature>
<evidence type="ECO:0000313" key="4">
    <source>
        <dbReference type="Proteomes" id="UP001187734"/>
    </source>
</evidence>
<feature type="compositionally biased region" description="Basic and acidic residues" evidence="1">
    <location>
        <begin position="1047"/>
        <end position="1062"/>
    </location>
</feature>
<reference evidence="3" key="1">
    <citation type="submission" date="2018-03" db="EMBL/GenBank/DDBJ databases">
        <authorList>
            <person name="Guldener U."/>
        </authorList>
    </citation>
    <scope>NUCLEOTIDE SEQUENCE</scope>
</reference>
<accession>A0AAE8M9S4</accession>
<organism evidence="3 4">
    <name type="scientific">Fusarium torulosum</name>
    <dbReference type="NCBI Taxonomy" id="33205"/>
    <lineage>
        <taxon>Eukaryota</taxon>
        <taxon>Fungi</taxon>
        <taxon>Dikarya</taxon>
        <taxon>Ascomycota</taxon>
        <taxon>Pezizomycotina</taxon>
        <taxon>Sordariomycetes</taxon>
        <taxon>Hypocreomycetidae</taxon>
        <taxon>Hypocreales</taxon>
        <taxon>Nectriaceae</taxon>
        <taxon>Fusarium</taxon>
    </lineage>
</organism>
<dbReference type="InterPro" id="IPR024983">
    <property type="entry name" value="CHAT_dom"/>
</dbReference>
<evidence type="ECO:0000256" key="1">
    <source>
        <dbReference type="SAM" id="MobiDB-lite"/>
    </source>
</evidence>
<gene>
    <name evidence="3" type="ORF">FTOL_06730</name>
</gene>
<feature type="domain" description="CHAT" evidence="2">
    <location>
        <begin position="745"/>
        <end position="1084"/>
    </location>
</feature>
<dbReference type="EMBL" id="ONZP01000224">
    <property type="protein sequence ID" value="SPJ78341.1"/>
    <property type="molecule type" value="Genomic_DNA"/>
</dbReference>
<name>A0AAE8M9S4_9HYPO</name>
<dbReference type="Pfam" id="PF12770">
    <property type="entry name" value="CHAT"/>
    <property type="match status" value="1"/>
</dbReference>
<dbReference type="Gene3D" id="1.25.40.10">
    <property type="entry name" value="Tetratricopeptide repeat domain"/>
    <property type="match status" value="3"/>
</dbReference>
<dbReference type="InterPro" id="IPR011990">
    <property type="entry name" value="TPR-like_helical_dom_sf"/>
</dbReference>
<protein>
    <recommendedName>
        <fullName evidence="2">CHAT domain-containing protein</fullName>
    </recommendedName>
</protein>
<keyword evidence="4" id="KW-1185">Reference proteome</keyword>
<dbReference type="PANTHER" id="PTHR19959:SF119">
    <property type="entry name" value="FUNGAL LIPASE-LIKE DOMAIN-CONTAINING PROTEIN"/>
    <property type="match status" value="1"/>
</dbReference>
<comment type="caution">
    <text evidence="3">The sequence shown here is derived from an EMBL/GenBank/DDBJ whole genome shotgun (WGS) entry which is preliminary data.</text>
</comment>
<proteinExistence type="predicted"/>
<dbReference type="SUPFAM" id="SSF48439">
    <property type="entry name" value="Protein prenylyltransferase"/>
    <property type="match status" value="1"/>
</dbReference>
<dbReference type="PANTHER" id="PTHR19959">
    <property type="entry name" value="KINESIN LIGHT CHAIN"/>
    <property type="match status" value="1"/>
</dbReference>
<sequence>MASLDKVIEQARSAVDASIGTSKDSVVHLEQLSSLLNDRYITTGNLFDLNESICAARRAVDIKIGDSSGMAKSFNILSYRLQDRFLATEEDQDLRDAFQYAQKAVNLAADGLLEAPRYLNSLAAVFKLRYSIHGDIGDLQKAITLARKAVDVIATGDSESGKWLNNLGNYLCEMHLITGSIAELEEATRLSRQAIGATSDDRMKALFLNNLSAKLKVKATATGDPRDYEEAIQLAEQVLDLTPEGHSDQAKWLNNLAIHLSEKFDRTWDLADLQRAVDLASKAADLTPDGTIRALYLGTLADALNRKYEKMALLIDLEEAIRIAESALDMLPKHHSQKAQIISTLADLLCNRYLRKDIIHDLDRAIQLSREVVDARPDSDPSKPVYLQKLAIQLNHRSSRSNLDPQLLCDLEESIQLERKAIEIAAGNQPIWSFKNNLSGFLMLKYTLVKDCSVLEECICLQREALDETPEDHQYRAEMLVTLGYRLREIAKDNSGLEEASECFLSALQNANAPVISRTRAGSALLRSCPNKQKAYQAARVIMSLLPQLITRSHETIDKQHAVGNIMDMACNAAAVALQAGRPAFEALELLELGRGILSKYNEDMKIDPSNLQQLSRELSQSYTRLRDELDAPHFPSPPFTTQFGHSFQHQLSQLNRRHIVATELDDLIIEMRKLPGFEDPWAAPTEVQTRAAAKYGPIVVVNISELRCDALLIESDKIRALALPNLYYKLGPLARKGDLGSVQVLEWLWEDIAKPVLDTLGFSQPPADGKWPHIWWIPTELLTLFPLHAAGYHKRLSSETVLDRVVSSYTSSIRAIMRGRHQSTQVISSNPVSPRALLVGMQHTPGVGPLPFANKEIEVVHRICKTMGLDPILPKPRKEDVASYLSDCNIFHFAGHGHTDAEDPSNSHLCLQDWREDPLRVADLQKMNLRQRSPFLAYLSACGTGQIKEYRLVNESVHLISAYQLAGFRHAIGTLWKVSDSHCVDMARVTYLSMRDMGLTDESVGWGLYQASRELRDNWVNRQKYVERQRNPGMGRNSVLDNEQFPEDKSVEHRRSEDPRDILEVTEEESEVREQLQWAPYVHFGV</sequence>
<evidence type="ECO:0000259" key="2">
    <source>
        <dbReference type="Pfam" id="PF12770"/>
    </source>
</evidence>
<dbReference type="AlphaFoldDB" id="A0AAE8M9S4"/>